<feature type="region of interest" description="Disordered" evidence="1">
    <location>
        <begin position="158"/>
        <end position="181"/>
    </location>
</feature>
<comment type="caution">
    <text evidence="2">The sequence shown here is derived from an EMBL/GenBank/DDBJ whole genome shotgun (WGS) entry which is preliminary data.</text>
</comment>
<gene>
    <name evidence="2" type="ORF">H4219_005988</name>
</gene>
<dbReference type="AlphaFoldDB" id="A0A9W8DNW7"/>
<dbReference type="InterPro" id="IPR008551">
    <property type="entry name" value="TANGO2"/>
</dbReference>
<protein>
    <submittedName>
        <fullName evidence="2">Uncharacterized protein</fullName>
    </submittedName>
</protein>
<dbReference type="OrthoDB" id="191601at2759"/>
<keyword evidence="3" id="KW-1185">Reference proteome</keyword>
<organism evidence="2 3">
    <name type="scientific">Mycoemilia scoparia</name>
    <dbReference type="NCBI Taxonomy" id="417184"/>
    <lineage>
        <taxon>Eukaryota</taxon>
        <taxon>Fungi</taxon>
        <taxon>Fungi incertae sedis</taxon>
        <taxon>Zoopagomycota</taxon>
        <taxon>Kickxellomycotina</taxon>
        <taxon>Kickxellomycetes</taxon>
        <taxon>Kickxellales</taxon>
        <taxon>Kickxellaceae</taxon>
        <taxon>Mycoemilia</taxon>
    </lineage>
</organism>
<proteinExistence type="predicted"/>
<dbReference type="PANTHER" id="PTHR17985">
    <property type="entry name" value="SER/THR-RICH PROTEIN T10 IN DGCR REGION"/>
    <property type="match status" value="1"/>
</dbReference>
<evidence type="ECO:0000256" key="1">
    <source>
        <dbReference type="SAM" id="MobiDB-lite"/>
    </source>
</evidence>
<feature type="compositionally biased region" description="Low complexity" evidence="1">
    <location>
        <begin position="162"/>
        <end position="173"/>
    </location>
</feature>
<sequence length="333" mass="36787">MCIAFWQLTSGSSLAGSKEKSSAPLSPNQPKFVLAFNRDEFLDRPTKLAHYWEFSPAVLAPLDLMPPREEDRGTWLGVSRDGRIAVLTNYRELNGPQPNMLSRGRLVRHFLESARDSAFADVDAYAQHVLADRDRYAGFNLLLFDVLKDCAVYVTNRGPSGGTTDSTAATDDSQSPELQSPGYSRKLALNRVYGISNSTLDVEWPKVKKGKALVEQVLGNAASLKTMDNDELSNRLFEILSNRNTDNGVDCPKKLRDLEHFICIPRISSSNPTFSINSDYATRTAHVIIVNSDGKTNIYERSLYPENEEDIGPASGDDGSAVRKLELTIPGLA</sequence>
<evidence type="ECO:0000313" key="2">
    <source>
        <dbReference type="EMBL" id="KAJ1911281.1"/>
    </source>
</evidence>
<dbReference type="Pfam" id="PF05742">
    <property type="entry name" value="TANGO2"/>
    <property type="match status" value="1"/>
</dbReference>
<dbReference type="EMBL" id="JANBPU010000466">
    <property type="protein sequence ID" value="KAJ1911281.1"/>
    <property type="molecule type" value="Genomic_DNA"/>
</dbReference>
<reference evidence="2" key="1">
    <citation type="submission" date="2022-07" db="EMBL/GenBank/DDBJ databases">
        <title>Phylogenomic reconstructions and comparative analyses of Kickxellomycotina fungi.</title>
        <authorList>
            <person name="Reynolds N.K."/>
            <person name="Stajich J.E."/>
            <person name="Barry K."/>
            <person name="Grigoriev I.V."/>
            <person name="Crous P."/>
            <person name="Smith M.E."/>
        </authorList>
    </citation>
    <scope>NUCLEOTIDE SEQUENCE</scope>
    <source>
        <strain evidence="2">NBRC 100468</strain>
    </source>
</reference>
<dbReference type="PANTHER" id="PTHR17985:SF8">
    <property type="entry name" value="TRANSPORT AND GOLGI ORGANIZATION PROTEIN 2 HOMOLOG"/>
    <property type="match status" value="1"/>
</dbReference>
<name>A0A9W8DNW7_9FUNG</name>
<evidence type="ECO:0000313" key="3">
    <source>
        <dbReference type="Proteomes" id="UP001150538"/>
    </source>
</evidence>
<dbReference type="Proteomes" id="UP001150538">
    <property type="component" value="Unassembled WGS sequence"/>
</dbReference>
<accession>A0A9W8DNW7</accession>